<protein>
    <submittedName>
        <fullName evidence="2">8a9dcf4a-77b5-4b35-a10c-a6f8d2b88acb</fullName>
    </submittedName>
</protein>
<evidence type="ECO:0000313" key="2">
    <source>
        <dbReference type="EMBL" id="SPQ23963.1"/>
    </source>
</evidence>
<dbReference type="Proteomes" id="UP000289323">
    <property type="component" value="Unassembled WGS sequence"/>
</dbReference>
<sequence>MRRRTPGLLSPSPTPINDIHLDRFSGTRSSSGHQSSDPNEENDTRQELEMQVTPRPSRRRSEGDSTSARTQPGREYLQLRCKDGDLWITKNTWVVSDSPPRHLDPQDSVTFLGTLSRVDAADIRRLMFSDGMQPSVVPMYLDALRARGGSSALDGLDVTTLRKACKFISADNPAPHPESWADFMKREALQLRTKWTLMRRGLPS</sequence>
<name>A0A3S4AR80_9PEZI</name>
<feature type="compositionally biased region" description="Low complexity" evidence="1">
    <location>
        <begin position="26"/>
        <end position="36"/>
    </location>
</feature>
<feature type="region of interest" description="Disordered" evidence="1">
    <location>
        <begin position="1"/>
        <end position="75"/>
    </location>
</feature>
<evidence type="ECO:0000256" key="1">
    <source>
        <dbReference type="SAM" id="MobiDB-lite"/>
    </source>
</evidence>
<evidence type="ECO:0000313" key="3">
    <source>
        <dbReference type="Proteomes" id="UP000289323"/>
    </source>
</evidence>
<dbReference type="AlphaFoldDB" id="A0A3S4AR80"/>
<organism evidence="2 3">
    <name type="scientific">Thermothielavioides terrestris</name>
    <dbReference type="NCBI Taxonomy" id="2587410"/>
    <lineage>
        <taxon>Eukaryota</taxon>
        <taxon>Fungi</taxon>
        <taxon>Dikarya</taxon>
        <taxon>Ascomycota</taxon>
        <taxon>Pezizomycotina</taxon>
        <taxon>Sordariomycetes</taxon>
        <taxon>Sordariomycetidae</taxon>
        <taxon>Sordariales</taxon>
        <taxon>Chaetomiaceae</taxon>
        <taxon>Thermothielavioides</taxon>
    </lineage>
</organism>
<accession>A0A3S4AR80</accession>
<gene>
    <name evidence="2" type="ORF">TT172_LOCUS6382</name>
</gene>
<reference evidence="2 3" key="1">
    <citation type="submission" date="2018-04" db="EMBL/GenBank/DDBJ databases">
        <authorList>
            <person name="Huttner S."/>
            <person name="Dainat J."/>
        </authorList>
    </citation>
    <scope>NUCLEOTIDE SEQUENCE [LARGE SCALE GENOMIC DNA]</scope>
</reference>
<dbReference type="EMBL" id="OUUZ01000011">
    <property type="protein sequence ID" value="SPQ23963.1"/>
    <property type="molecule type" value="Genomic_DNA"/>
</dbReference>
<proteinExistence type="predicted"/>